<dbReference type="Pfam" id="PF12937">
    <property type="entry name" value="F-box-like"/>
    <property type="match status" value="1"/>
</dbReference>
<dbReference type="SUPFAM" id="SSF81383">
    <property type="entry name" value="F-box domain"/>
    <property type="match status" value="1"/>
</dbReference>
<dbReference type="AlphaFoldDB" id="A0A2J6PKA3"/>
<reference evidence="2 3" key="1">
    <citation type="submission" date="2016-05" db="EMBL/GenBank/DDBJ databases">
        <title>A degradative enzymes factory behind the ericoid mycorrhizal symbiosis.</title>
        <authorList>
            <consortium name="DOE Joint Genome Institute"/>
            <person name="Martino E."/>
            <person name="Morin E."/>
            <person name="Grelet G."/>
            <person name="Kuo A."/>
            <person name="Kohler A."/>
            <person name="Daghino S."/>
            <person name="Barry K."/>
            <person name="Choi C."/>
            <person name="Cichocki N."/>
            <person name="Clum A."/>
            <person name="Copeland A."/>
            <person name="Hainaut M."/>
            <person name="Haridas S."/>
            <person name="Labutti K."/>
            <person name="Lindquist E."/>
            <person name="Lipzen A."/>
            <person name="Khouja H.-R."/>
            <person name="Murat C."/>
            <person name="Ohm R."/>
            <person name="Olson A."/>
            <person name="Spatafora J."/>
            <person name="Veneault-Fourrey C."/>
            <person name="Henrissat B."/>
            <person name="Grigoriev I."/>
            <person name="Martin F."/>
            <person name="Perotto S."/>
        </authorList>
    </citation>
    <scope>NUCLEOTIDE SEQUENCE [LARGE SCALE GENOMIC DNA]</scope>
    <source>
        <strain evidence="2 3">UAMH 7357</strain>
    </source>
</reference>
<evidence type="ECO:0000313" key="3">
    <source>
        <dbReference type="Proteomes" id="UP000235672"/>
    </source>
</evidence>
<dbReference type="InterPro" id="IPR036047">
    <property type="entry name" value="F-box-like_dom_sf"/>
</dbReference>
<dbReference type="Proteomes" id="UP000235672">
    <property type="component" value="Unassembled WGS sequence"/>
</dbReference>
<sequence>MNLPISLLKLLMPRIRHPTTKSRELAREITTEEATPATMSTRSHLLALPPELHLEIFKHLRPVSSTCLGLTCKEFYRIHKQLHGMVGLHEPIIICQPRRYPSWRFTRLGALLTKWAGPKFYFHR</sequence>
<feature type="domain" description="F-box" evidence="1">
    <location>
        <begin position="46"/>
        <end position="78"/>
    </location>
</feature>
<evidence type="ECO:0000313" key="2">
    <source>
        <dbReference type="EMBL" id="PMD14450.1"/>
    </source>
</evidence>
<dbReference type="EMBL" id="KZ613522">
    <property type="protein sequence ID" value="PMD14450.1"/>
    <property type="molecule type" value="Genomic_DNA"/>
</dbReference>
<name>A0A2J6PKA3_9HELO</name>
<protein>
    <recommendedName>
        <fullName evidence="1">F-box domain-containing protein</fullName>
    </recommendedName>
</protein>
<gene>
    <name evidence="2" type="ORF">NA56DRAFT_711027</name>
</gene>
<dbReference type="OrthoDB" id="3544784at2759"/>
<evidence type="ECO:0000259" key="1">
    <source>
        <dbReference type="Pfam" id="PF12937"/>
    </source>
</evidence>
<dbReference type="InterPro" id="IPR001810">
    <property type="entry name" value="F-box_dom"/>
</dbReference>
<keyword evidence="3" id="KW-1185">Reference proteome</keyword>
<dbReference type="CDD" id="cd09917">
    <property type="entry name" value="F-box_SF"/>
    <property type="match status" value="1"/>
</dbReference>
<proteinExistence type="predicted"/>
<accession>A0A2J6PKA3</accession>
<organism evidence="2 3">
    <name type="scientific">Hyaloscypha hepaticicola</name>
    <dbReference type="NCBI Taxonomy" id="2082293"/>
    <lineage>
        <taxon>Eukaryota</taxon>
        <taxon>Fungi</taxon>
        <taxon>Dikarya</taxon>
        <taxon>Ascomycota</taxon>
        <taxon>Pezizomycotina</taxon>
        <taxon>Leotiomycetes</taxon>
        <taxon>Helotiales</taxon>
        <taxon>Hyaloscyphaceae</taxon>
        <taxon>Hyaloscypha</taxon>
    </lineage>
</organism>